<feature type="compositionally biased region" description="Low complexity" evidence="2">
    <location>
        <begin position="1"/>
        <end position="10"/>
    </location>
</feature>
<dbReference type="Proteomes" id="UP000198211">
    <property type="component" value="Unassembled WGS sequence"/>
</dbReference>
<keyword evidence="1" id="KW-0175">Coiled coil</keyword>
<name>A0A225W4R1_9STRA</name>
<comment type="caution">
    <text evidence="3">The sequence shown here is derived from an EMBL/GenBank/DDBJ whole genome shotgun (WGS) entry which is preliminary data.</text>
</comment>
<organism evidence="3 4">
    <name type="scientific">Phytophthora megakarya</name>
    <dbReference type="NCBI Taxonomy" id="4795"/>
    <lineage>
        <taxon>Eukaryota</taxon>
        <taxon>Sar</taxon>
        <taxon>Stramenopiles</taxon>
        <taxon>Oomycota</taxon>
        <taxon>Peronosporomycetes</taxon>
        <taxon>Peronosporales</taxon>
        <taxon>Peronosporaceae</taxon>
        <taxon>Phytophthora</taxon>
    </lineage>
</organism>
<evidence type="ECO:0000256" key="1">
    <source>
        <dbReference type="SAM" id="Coils"/>
    </source>
</evidence>
<reference evidence="4" key="1">
    <citation type="submission" date="2017-03" db="EMBL/GenBank/DDBJ databases">
        <title>Phytopthora megakarya and P. palmivora, two closely related causual agents of cacao black pod achieved similar genome size and gene model numbers by different mechanisms.</title>
        <authorList>
            <person name="Ali S."/>
            <person name="Shao J."/>
            <person name="Larry D.J."/>
            <person name="Kronmiller B."/>
            <person name="Shen D."/>
            <person name="Strem M.D."/>
            <person name="Melnick R.L."/>
            <person name="Guiltinan M.J."/>
            <person name="Tyler B.M."/>
            <person name="Meinhardt L.W."/>
            <person name="Bailey B.A."/>
        </authorList>
    </citation>
    <scope>NUCLEOTIDE SEQUENCE [LARGE SCALE GENOMIC DNA]</scope>
    <source>
        <strain evidence="4">zdho120</strain>
    </source>
</reference>
<keyword evidence="4" id="KW-1185">Reference proteome</keyword>
<feature type="compositionally biased region" description="Basic residues" evidence="2">
    <location>
        <begin position="27"/>
        <end position="39"/>
    </location>
</feature>
<feature type="region of interest" description="Disordered" evidence="2">
    <location>
        <begin position="1"/>
        <end position="46"/>
    </location>
</feature>
<sequence length="309" mass="34665">MSQADSDSGSPPIPTPPGSPQSTASNRSRHCTISRRSRSHTSDQGRRLTILEGELRQSNLARDRFVRDRDHLDLQVRQLRSDVRDMEVFQHGQRDQIARLVAEISTFAYDASDDPKGLRAQVLQLRSERNDFERHTISAREGLHHAEADRDRLRQEATQAGGEIRDLQEQVRVLERETDDARSESATALASYNQISSSLTHPQPDHGGGSPLGGSTCLAQTNRDRVLADFALARATLTQVTSDRDRAFTQLAQLTEDRDRALADRDMALHHRDLAIAERDQVHLDLYTEAARAAQLDNDLEVVRLELQG</sequence>
<feature type="region of interest" description="Disordered" evidence="2">
    <location>
        <begin position="197"/>
        <end position="217"/>
    </location>
</feature>
<dbReference type="AlphaFoldDB" id="A0A225W4R1"/>
<proteinExistence type="predicted"/>
<dbReference type="Gene3D" id="1.10.287.1490">
    <property type="match status" value="1"/>
</dbReference>
<gene>
    <name evidence="3" type="ORF">PHMEG_00014890</name>
</gene>
<evidence type="ECO:0000313" key="3">
    <source>
        <dbReference type="EMBL" id="OWZ12017.1"/>
    </source>
</evidence>
<feature type="coiled-coil region" evidence="1">
    <location>
        <begin position="143"/>
        <end position="184"/>
    </location>
</feature>
<evidence type="ECO:0000256" key="2">
    <source>
        <dbReference type="SAM" id="MobiDB-lite"/>
    </source>
</evidence>
<protein>
    <submittedName>
        <fullName evidence="3">Uncharacterized protein</fullName>
    </submittedName>
</protein>
<accession>A0A225W4R1</accession>
<dbReference type="OrthoDB" id="129892at2759"/>
<evidence type="ECO:0000313" key="4">
    <source>
        <dbReference type="Proteomes" id="UP000198211"/>
    </source>
</evidence>
<dbReference type="EMBL" id="NBNE01001967">
    <property type="protein sequence ID" value="OWZ12017.1"/>
    <property type="molecule type" value="Genomic_DNA"/>
</dbReference>